<evidence type="ECO:0000313" key="3">
    <source>
        <dbReference type="Proteomes" id="UP000070505"/>
    </source>
</evidence>
<feature type="compositionally biased region" description="Low complexity" evidence="1">
    <location>
        <begin position="34"/>
        <end position="49"/>
    </location>
</feature>
<gene>
    <name evidence="2" type="ORF">HMPREF3230_00086</name>
</gene>
<reference evidence="2 3" key="1">
    <citation type="submission" date="2016-02" db="EMBL/GenBank/DDBJ databases">
        <authorList>
            <person name="Wen L."/>
            <person name="He K."/>
            <person name="Yang H."/>
        </authorList>
    </citation>
    <scope>NUCLEOTIDE SEQUENCE [LARGE SCALE GENOMIC DNA]</scope>
    <source>
        <strain evidence="2 3">CMW7778B</strain>
    </source>
</reference>
<dbReference type="Pfam" id="PF11238">
    <property type="entry name" value="DUF3039"/>
    <property type="match status" value="1"/>
</dbReference>
<feature type="region of interest" description="Disordered" evidence="1">
    <location>
        <begin position="1"/>
        <end position="20"/>
    </location>
</feature>
<name>A0A135ZC25_GARVA</name>
<proteinExistence type="predicted"/>
<evidence type="ECO:0000313" key="2">
    <source>
        <dbReference type="EMBL" id="KXI19095.1"/>
    </source>
</evidence>
<dbReference type="EMBL" id="LSRC01000004">
    <property type="protein sequence ID" value="KXI19095.1"/>
    <property type="molecule type" value="Genomic_DNA"/>
</dbReference>
<evidence type="ECO:0008006" key="4">
    <source>
        <dbReference type="Google" id="ProtNLM"/>
    </source>
</evidence>
<sequence length="129" mass="14464">MTYTEQSYEEQSYEEQSDSLNLKSSIYKTNVFNSSESESSPDSGSGTSTAILERPDTKEDARLDDGSNADRFAHYVDKLQVQKSLLTGRPVVALCGKVWVPKQNPENYPVCPECKKIYEQLGSINPFNI</sequence>
<dbReference type="InterPro" id="IPR021400">
    <property type="entry name" value="DUF3039"/>
</dbReference>
<feature type="compositionally biased region" description="Acidic residues" evidence="1">
    <location>
        <begin position="7"/>
        <end position="17"/>
    </location>
</feature>
<protein>
    <recommendedName>
        <fullName evidence="4">DUF3039 domain-containing protein</fullName>
    </recommendedName>
</protein>
<dbReference type="PATRIC" id="fig|2702.101.peg.85"/>
<dbReference type="Proteomes" id="UP000070505">
    <property type="component" value="Unassembled WGS sequence"/>
</dbReference>
<dbReference type="AlphaFoldDB" id="A0A135ZC25"/>
<accession>A0A135ZC25</accession>
<feature type="compositionally biased region" description="Basic and acidic residues" evidence="1">
    <location>
        <begin position="53"/>
        <end position="65"/>
    </location>
</feature>
<dbReference type="RefSeq" id="WP_082266201.1">
    <property type="nucleotide sequence ID" value="NZ_KQ961850.1"/>
</dbReference>
<comment type="caution">
    <text evidence="2">The sequence shown here is derived from an EMBL/GenBank/DDBJ whole genome shotgun (WGS) entry which is preliminary data.</text>
</comment>
<evidence type="ECO:0000256" key="1">
    <source>
        <dbReference type="SAM" id="MobiDB-lite"/>
    </source>
</evidence>
<organism evidence="2 3">
    <name type="scientific">Gardnerella vaginalis</name>
    <dbReference type="NCBI Taxonomy" id="2702"/>
    <lineage>
        <taxon>Bacteria</taxon>
        <taxon>Bacillati</taxon>
        <taxon>Actinomycetota</taxon>
        <taxon>Actinomycetes</taxon>
        <taxon>Bifidobacteriales</taxon>
        <taxon>Bifidobacteriaceae</taxon>
        <taxon>Gardnerella</taxon>
    </lineage>
</organism>
<feature type="region of interest" description="Disordered" evidence="1">
    <location>
        <begin position="33"/>
        <end position="65"/>
    </location>
</feature>